<dbReference type="SMART" id="SM00363">
    <property type="entry name" value="S4"/>
    <property type="match status" value="1"/>
</dbReference>
<dbReference type="InterPro" id="IPR050188">
    <property type="entry name" value="RluA_PseudoU_synthase"/>
</dbReference>
<dbReference type="SUPFAM" id="SSF55174">
    <property type="entry name" value="Alpha-L RNA-binding motif"/>
    <property type="match status" value="1"/>
</dbReference>
<dbReference type="PANTHER" id="PTHR21600:SF44">
    <property type="entry name" value="RIBOSOMAL LARGE SUBUNIT PSEUDOURIDINE SYNTHASE D"/>
    <property type="match status" value="1"/>
</dbReference>
<dbReference type="GO" id="GO:0003723">
    <property type="term" value="F:RNA binding"/>
    <property type="evidence" value="ECO:0007669"/>
    <property type="project" value="InterPro"/>
</dbReference>
<dbReference type="InterPro" id="IPR036986">
    <property type="entry name" value="S4_RNA-bd_sf"/>
</dbReference>
<dbReference type="GO" id="GO:0000455">
    <property type="term" value="P:enzyme-directed rRNA pseudouridine synthesis"/>
    <property type="evidence" value="ECO:0007669"/>
    <property type="project" value="TreeGrafter"/>
</dbReference>
<name>A0A3B0UPN8_9ZZZZ</name>
<sequence length="307" mass="34228">MNNLIQTLRLDAPGKRLDKTLVEQLPDLSRTQIQRLLKEEQILVNGRPAKANLRLTGGEEVIVTLPEPQETEIIAEAIPLDIHYEDDDMLIINKPAGMVVHPAPGHSSGTLVNAVLHHCPNLAGIGGEKRPGIVHRLDKETSGLIAVAKNEQALRHLQAQFKERTVGKHYLALADGQVQPSTAIIDAPIGRDPRQRKKMTILPLSGSARARSAQTQYETITSYDAHTLLRCELFTGRTHQIRVHLAYIGFPIVGDKVYGRRKQSFQIGRHFLHAAELRVKRPSDNKELTITAELPSELDYILRQLAQ</sequence>
<reference evidence="4" key="1">
    <citation type="submission" date="2018-06" db="EMBL/GenBank/DDBJ databases">
        <authorList>
            <person name="Zhirakovskaya E."/>
        </authorList>
    </citation>
    <scope>NUCLEOTIDE SEQUENCE</scope>
</reference>
<dbReference type="Gene3D" id="3.10.290.10">
    <property type="entry name" value="RNA-binding S4 domain"/>
    <property type="match status" value="1"/>
</dbReference>
<protein>
    <submittedName>
        <fullName evidence="4">Ribosomal large subunit pseudouridine synthase D</fullName>
        <ecNumber evidence="4">5.4.99.23</ecNumber>
    </submittedName>
</protein>
<evidence type="ECO:0000256" key="2">
    <source>
        <dbReference type="ARBA" id="ARBA00023235"/>
    </source>
</evidence>
<organism evidence="4">
    <name type="scientific">hydrothermal vent metagenome</name>
    <dbReference type="NCBI Taxonomy" id="652676"/>
    <lineage>
        <taxon>unclassified sequences</taxon>
        <taxon>metagenomes</taxon>
        <taxon>ecological metagenomes</taxon>
    </lineage>
</organism>
<dbReference type="InterPro" id="IPR006225">
    <property type="entry name" value="PsdUridine_synth_RluC/D"/>
</dbReference>
<keyword evidence="2 4" id="KW-0413">Isomerase</keyword>
<proteinExistence type="inferred from homology"/>
<dbReference type="AlphaFoldDB" id="A0A3B0UPN8"/>
<dbReference type="GO" id="GO:0160140">
    <property type="term" value="F:23S rRNA pseudouridine(1911/1915/1917) synthase activity"/>
    <property type="evidence" value="ECO:0007669"/>
    <property type="project" value="UniProtKB-EC"/>
</dbReference>
<dbReference type="Gene3D" id="3.30.2350.10">
    <property type="entry name" value="Pseudouridine synthase"/>
    <property type="match status" value="1"/>
</dbReference>
<feature type="domain" description="RNA-binding S4" evidence="3">
    <location>
        <begin position="15"/>
        <end position="79"/>
    </location>
</feature>
<dbReference type="InterPro" id="IPR020103">
    <property type="entry name" value="PsdUridine_synth_cat_dom_sf"/>
</dbReference>
<accession>A0A3B0UPN8</accession>
<dbReference type="SUPFAM" id="SSF55120">
    <property type="entry name" value="Pseudouridine synthase"/>
    <property type="match status" value="1"/>
</dbReference>
<evidence type="ECO:0000259" key="3">
    <source>
        <dbReference type="SMART" id="SM00363"/>
    </source>
</evidence>
<dbReference type="InterPro" id="IPR006145">
    <property type="entry name" value="PsdUridine_synth_RsuA/RluA"/>
</dbReference>
<dbReference type="Pfam" id="PF00849">
    <property type="entry name" value="PseudoU_synth_2"/>
    <property type="match status" value="1"/>
</dbReference>
<dbReference type="InterPro" id="IPR002942">
    <property type="entry name" value="S4_RNA-bd"/>
</dbReference>
<dbReference type="Pfam" id="PF01479">
    <property type="entry name" value="S4"/>
    <property type="match status" value="1"/>
</dbReference>
<dbReference type="PANTHER" id="PTHR21600">
    <property type="entry name" value="MITOCHONDRIAL RNA PSEUDOURIDINE SYNTHASE"/>
    <property type="match status" value="1"/>
</dbReference>
<dbReference type="EMBL" id="UOEU01000156">
    <property type="protein sequence ID" value="VAW31100.1"/>
    <property type="molecule type" value="Genomic_DNA"/>
</dbReference>
<dbReference type="CDD" id="cd00165">
    <property type="entry name" value="S4"/>
    <property type="match status" value="1"/>
</dbReference>
<comment type="similarity">
    <text evidence="1">Belongs to the pseudouridine synthase RluA family.</text>
</comment>
<evidence type="ECO:0000313" key="4">
    <source>
        <dbReference type="EMBL" id="VAW31100.1"/>
    </source>
</evidence>
<dbReference type="NCBIfam" id="TIGR00005">
    <property type="entry name" value="rluA_subfam"/>
    <property type="match status" value="1"/>
</dbReference>
<gene>
    <name evidence="4" type="ORF">MNBD_CHLOROFLEXI01-4358</name>
</gene>
<dbReference type="EC" id="5.4.99.23" evidence="4"/>
<dbReference type="PROSITE" id="PS50889">
    <property type="entry name" value="S4"/>
    <property type="match status" value="1"/>
</dbReference>
<dbReference type="CDD" id="cd02869">
    <property type="entry name" value="PseudoU_synth_RluA_like"/>
    <property type="match status" value="1"/>
</dbReference>
<evidence type="ECO:0000256" key="1">
    <source>
        <dbReference type="ARBA" id="ARBA00010876"/>
    </source>
</evidence>